<dbReference type="SUPFAM" id="SSF46785">
    <property type="entry name" value="Winged helix' DNA-binding domain"/>
    <property type="match status" value="1"/>
</dbReference>
<sequence length="242" mass="26843">MRRADRLFQLVQIIRGRRLTTAAFLAQRLEVSERTIYRDVADLQAQGVPLEGEAGVGYRLGAGFDLPPLLFSAEEAMALVASVRLAQPWLDPALARAAELALGRVMSVLPSSTRAAAQALPLFAPPVASASLSPAQQQGLQQWREATQARLRVSLHYRDAEAQSSQRCVRPLGCFYWGGRWTLAAWCELRQDFRSFRLDRLVAVEVQALPQGRFADEPGRTLADYLRSRAPAEVVAQWQQSS</sequence>
<dbReference type="Proteomes" id="UP000672097">
    <property type="component" value="Unassembled WGS sequence"/>
</dbReference>
<keyword evidence="2" id="KW-0804">Transcription</keyword>
<dbReference type="PANTHER" id="PTHR34580:SF3">
    <property type="entry name" value="PROTEIN PAFB"/>
    <property type="match status" value="1"/>
</dbReference>
<dbReference type="InterPro" id="IPR051534">
    <property type="entry name" value="CBASS_pafABC_assoc_protein"/>
</dbReference>
<evidence type="ECO:0000259" key="3">
    <source>
        <dbReference type="PROSITE" id="PS51000"/>
    </source>
</evidence>
<keyword evidence="1" id="KW-0805">Transcription regulation</keyword>
<proteinExistence type="predicted"/>
<dbReference type="EMBL" id="JAGQDG010000001">
    <property type="protein sequence ID" value="MBQ0934172.1"/>
    <property type="molecule type" value="Genomic_DNA"/>
</dbReference>
<dbReference type="Pfam" id="PF13280">
    <property type="entry name" value="WYL"/>
    <property type="match status" value="1"/>
</dbReference>
<protein>
    <submittedName>
        <fullName evidence="4">YafY family transcriptional regulator</fullName>
    </submittedName>
</protein>
<dbReference type="Pfam" id="PF08279">
    <property type="entry name" value="HTH_11"/>
    <property type="match status" value="1"/>
</dbReference>
<dbReference type="PROSITE" id="PS52050">
    <property type="entry name" value="WYL"/>
    <property type="match status" value="1"/>
</dbReference>
<evidence type="ECO:0000313" key="4">
    <source>
        <dbReference type="EMBL" id="MBQ0934172.1"/>
    </source>
</evidence>
<keyword evidence="5" id="KW-1185">Reference proteome</keyword>
<dbReference type="InterPro" id="IPR036388">
    <property type="entry name" value="WH-like_DNA-bd_sf"/>
</dbReference>
<dbReference type="InterPro" id="IPR026881">
    <property type="entry name" value="WYL_dom"/>
</dbReference>
<gene>
    <name evidence="4" type="ORF">KAK11_02450</name>
</gene>
<name>A0ABS5DSS8_9BURK</name>
<reference evidence="4 5" key="1">
    <citation type="submission" date="2021-04" db="EMBL/GenBank/DDBJ databases">
        <title>The genome sequence of type strain Ideonella paludis KCTC 32238.</title>
        <authorList>
            <person name="Liu Y."/>
        </authorList>
    </citation>
    <scope>NUCLEOTIDE SEQUENCE [LARGE SCALE GENOMIC DNA]</scope>
    <source>
        <strain evidence="4 5">KCTC 32238</strain>
    </source>
</reference>
<dbReference type="RefSeq" id="WP_210805784.1">
    <property type="nucleotide sequence ID" value="NZ_JAGQDG010000001.1"/>
</dbReference>
<evidence type="ECO:0000256" key="2">
    <source>
        <dbReference type="ARBA" id="ARBA00023163"/>
    </source>
</evidence>
<accession>A0ABS5DSS8</accession>
<evidence type="ECO:0000256" key="1">
    <source>
        <dbReference type="ARBA" id="ARBA00023015"/>
    </source>
</evidence>
<comment type="caution">
    <text evidence="4">The sequence shown here is derived from an EMBL/GenBank/DDBJ whole genome shotgun (WGS) entry which is preliminary data.</text>
</comment>
<dbReference type="InterPro" id="IPR013196">
    <property type="entry name" value="HTH_11"/>
</dbReference>
<evidence type="ECO:0000313" key="5">
    <source>
        <dbReference type="Proteomes" id="UP000672097"/>
    </source>
</evidence>
<dbReference type="PANTHER" id="PTHR34580">
    <property type="match status" value="1"/>
</dbReference>
<feature type="domain" description="HTH deoR-type" evidence="3">
    <location>
        <begin position="3"/>
        <end position="58"/>
    </location>
</feature>
<dbReference type="PROSITE" id="PS51000">
    <property type="entry name" value="HTH_DEOR_2"/>
    <property type="match status" value="1"/>
</dbReference>
<dbReference type="InterPro" id="IPR001034">
    <property type="entry name" value="DeoR_HTH"/>
</dbReference>
<dbReference type="InterPro" id="IPR036390">
    <property type="entry name" value="WH_DNA-bd_sf"/>
</dbReference>
<organism evidence="4 5">
    <name type="scientific">Ideonella paludis</name>
    <dbReference type="NCBI Taxonomy" id="1233411"/>
    <lineage>
        <taxon>Bacteria</taxon>
        <taxon>Pseudomonadati</taxon>
        <taxon>Pseudomonadota</taxon>
        <taxon>Betaproteobacteria</taxon>
        <taxon>Burkholderiales</taxon>
        <taxon>Sphaerotilaceae</taxon>
        <taxon>Ideonella</taxon>
    </lineage>
</organism>
<dbReference type="Gene3D" id="1.10.10.10">
    <property type="entry name" value="Winged helix-like DNA-binding domain superfamily/Winged helix DNA-binding domain"/>
    <property type="match status" value="1"/>
</dbReference>